<feature type="compositionally biased region" description="Low complexity" evidence="14">
    <location>
        <begin position="74"/>
        <end position="85"/>
    </location>
</feature>
<gene>
    <name evidence="13" type="primary">kup</name>
    <name evidence="17" type="ORF">EV668_3017</name>
</gene>
<dbReference type="InterPro" id="IPR023051">
    <property type="entry name" value="Kup"/>
</dbReference>
<evidence type="ECO:0000256" key="3">
    <source>
        <dbReference type="ARBA" id="ARBA00022448"/>
    </source>
</evidence>
<evidence type="ECO:0000256" key="4">
    <source>
        <dbReference type="ARBA" id="ARBA00022475"/>
    </source>
</evidence>
<feature type="transmembrane region" description="Helical" evidence="13">
    <location>
        <begin position="137"/>
        <end position="161"/>
    </location>
</feature>
<proteinExistence type="inferred from homology"/>
<keyword evidence="6 13" id="KW-0633">Potassium transport</keyword>
<feature type="transmembrane region" description="Helical" evidence="13">
    <location>
        <begin position="331"/>
        <end position="351"/>
    </location>
</feature>
<dbReference type="InterPro" id="IPR003855">
    <property type="entry name" value="K+_transporter"/>
</dbReference>
<keyword evidence="8 13" id="KW-0769">Symport</keyword>
<dbReference type="AlphaFoldDB" id="A0A4R7BZH8"/>
<evidence type="ECO:0000256" key="5">
    <source>
        <dbReference type="ARBA" id="ARBA00022519"/>
    </source>
</evidence>
<organism evidence="17 18">
    <name type="scientific">Enterovirga rhinocerotis</name>
    <dbReference type="NCBI Taxonomy" id="1339210"/>
    <lineage>
        <taxon>Bacteria</taxon>
        <taxon>Pseudomonadati</taxon>
        <taxon>Pseudomonadota</taxon>
        <taxon>Alphaproteobacteria</taxon>
        <taxon>Hyphomicrobiales</taxon>
        <taxon>Methylobacteriaceae</taxon>
        <taxon>Enterovirga</taxon>
    </lineage>
</organism>
<comment type="caution">
    <text evidence="17">The sequence shown here is derived from an EMBL/GenBank/DDBJ whole genome shotgun (WGS) entry which is preliminary data.</text>
</comment>
<evidence type="ECO:0000313" key="18">
    <source>
        <dbReference type="Proteomes" id="UP000295122"/>
    </source>
</evidence>
<dbReference type="EMBL" id="SNZR01000013">
    <property type="protein sequence ID" value="TDR90175.1"/>
    <property type="molecule type" value="Genomic_DNA"/>
</dbReference>
<dbReference type="GO" id="GO:0015293">
    <property type="term" value="F:symporter activity"/>
    <property type="evidence" value="ECO:0007669"/>
    <property type="project" value="UniProtKB-UniRule"/>
</dbReference>
<feature type="transmembrane region" description="Helical" evidence="13">
    <location>
        <begin position="220"/>
        <end position="242"/>
    </location>
</feature>
<protein>
    <recommendedName>
        <fullName evidence="13">Probable potassium transport system protein Kup</fullName>
    </recommendedName>
</protein>
<evidence type="ECO:0000256" key="10">
    <source>
        <dbReference type="ARBA" id="ARBA00022989"/>
    </source>
</evidence>
<dbReference type="RefSeq" id="WP_133771354.1">
    <property type="nucleotide sequence ID" value="NZ_SNZR01000013.1"/>
</dbReference>
<evidence type="ECO:0000256" key="6">
    <source>
        <dbReference type="ARBA" id="ARBA00022538"/>
    </source>
</evidence>
<keyword evidence="9 13" id="KW-0630">Potassium</keyword>
<keyword evidence="10 13" id="KW-1133">Transmembrane helix</keyword>
<feature type="domain" description="K+ potassium transporter C-terminal" evidence="16">
    <location>
        <begin position="561"/>
        <end position="708"/>
    </location>
</feature>
<reference evidence="17 18" key="1">
    <citation type="submission" date="2019-03" db="EMBL/GenBank/DDBJ databases">
        <title>Genomic Encyclopedia of Type Strains, Phase IV (KMG-IV): sequencing the most valuable type-strain genomes for metagenomic binning, comparative biology and taxonomic classification.</title>
        <authorList>
            <person name="Goeker M."/>
        </authorList>
    </citation>
    <scope>NUCLEOTIDE SEQUENCE [LARGE SCALE GENOMIC DNA]</scope>
    <source>
        <strain evidence="17 18">DSM 25903</strain>
    </source>
</reference>
<feature type="transmembrane region" description="Helical" evidence="13">
    <location>
        <begin position="295"/>
        <end position="319"/>
    </location>
</feature>
<name>A0A4R7BZH8_9HYPH</name>
<feature type="region of interest" description="Disordered" evidence="14">
    <location>
        <begin position="1"/>
        <end position="92"/>
    </location>
</feature>
<evidence type="ECO:0000256" key="2">
    <source>
        <dbReference type="ARBA" id="ARBA00007019"/>
    </source>
</evidence>
<dbReference type="InterPro" id="IPR053952">
    <property type="entry name" value="K_trans_C"/>
</dbReference>
<evidence type="ECO:0000256" key="1">
    <source>
        <dbReference type="ARBA" id="ARBA00004141"/>
    </source>
</evidence>
<feature type="transmembrane region" description="Helical" evidence="13">
    <location>
        <begin position="423"/>
        <end position="443"/>
    </location>
</feature>
<dbReference type="PANTHER" id="PTHR30540">
    <property type="entry name" value="OSMOTIC STRESS POTASSIUM TRANSPORTER"/>
    <property type="match status" value="1"/>
</dbReference>
<evidence type="ECO:0000313" key="17">
    <source>
        <dbReference type="EMBL" id="TDR90175.1"/>
    </source>
</evidence>
<evidence type="ECO:0000256" key="9">
    <source>
        <dbReference type="ARBA" id="ARBA00022958"/>
    </source>
</evidence>
<comment type="caution">
    <text evidence="13">Lacks conserved residue(s) required for the propagation of feature annotation.</text>
</comment>
<evidence type="ECO:0000259" key="16">
    <source>
        <dbReference type="Pfam" id="PF22776"/>
    </source>
</evidence>
<dbReference type="Pfam" id="PF02705">
    <property type="entry name" value="K_trans"/>
    <property type="match status" value="1"/>
</dbReference>
<comment type="catalytic activity">
    <reaction evidence="13">
        <text>K(+)(in) + H(+)(in) = K(+)(out) + H(+)(out)</text>
        <dbReference type="Rhea" id="RHEA:28490"/>
        <dbReference type="ChEBI" id="CHEBI:15378"/>
        <dbReference type="ChEBI" id="CHEBI:29103"/>
    </reaction>
</comment>
<dbReference type="Proteomes" id="UP000295122">
    <property type="component" value="Unassembled WGS sequence"/>
</dbReference>
<dbReference type="PANTHER" id="PTHR30540:SF79">
    <property type="entry name" value="LOW AFFINITY POTASSIUM TRANSPORT SYSTEM PROTEIN KUP"/>
    <property type="match status" value="1"/>
</dbReference>
<keyword evidence="11 13" id="KW-0406">Ion transport</keyword>
<dbReference type="OrthoDB" id="9805577at2"/>
<comment type="similarity">
    <text evidence="2 13">Belongs to the HAK/KUP transporter (TC 2.A.72) family.</text>
</comment>
<feature type="transmembrane region" description="Helical" evidence="13">
    <location>
        <begin position="254"/>
        <end position="275"/>
    </location>
</feature>
<keyword evidence="5" id="KW-0997">Cell inner membrane</keyword>
<dbReference type="GO" id="GO:0015079">
    <property type="term" value="F:potassium ion transmembrane transporter activity"/>
    <property type="evidence" value="ECO:0007669"/>
    <property type="project" value="UniProtKB-UniRule"/>
</dbReference>
<feature type="compositionally biased region" description="Pro residues" evidence="14">
    <location>
        <begin position="59"/>
        <end position="73"/>
    </location>
</feature>
<keyword evidence="3 13" id="KW-0813">Transport</keyword>
<feature type="domain" description="K+ potassium transporter integral membrane" evidence="15">
    <location>
        <begin position="100"/>
        <end position="547"/>
    </location>
</feature>
<evidence type="ECO:0000256" key="11">
    <source>
        <dbReference type="ARBA" id="ARBA00023065"/>
    </source>
</evidence>
<dbReference type="Pfam" id="PF22776">
    <property type="entry name" value="K_trans_C"/>
    <property type="match status" value="1"/>
</dbReference>
<feature type="transmembrane region" description="Helical" evidence="13">
    <location>
        <begin position="449"/>
        <end position="472"/>
    </location>
</feature>
<keyword evidence="7 13" id="KW-0812">Transmembrane</keyword>
<evidence type="ECO:0000256" key="12">
    <source>
        <dbReference type="ARBA" id="ARBA00023136"/>
    </source>
</evidence>
<keyword evidence="12 13" id="KW-0472">Membrane</keyword>
<dbReference type="InterPro" id="IPR053951">
    <property type="entry name" value="K_trans_N"/>
</dbReference>
<feature type="transmembrane region" description="Helical" evidence="13">
    <location>
        <begin position="181"/>
        <end position="200"/>
    </location>
</feature>
<sequence>MVSDDRASPDGPRPDAAASEPAKPPEGPPGQQAGATPVEITTIASPENPADAPAEGDAPTPPSPVPPPLPPSVVAPEVSSVSAEAGPQSGHGKAGIWTLTLGSVGVVYGDIGTSPLYAFREALHTAKEDGIITPVEVYGVVSLILWALTLIVTLKYVAIIVRLDNNGEGGSLSLMALARKATGGSFVILVLGVLGAALFYGDAVITPAISVLSAVEGLKLVTPAFSPYVVWITIAIIVVLFLVQSHGTARVASFFGPIMVLFFLTIGIAALPHIAREPGIFLALNPYYAVQYLATHGHAALIALGAVFLAVTGAEALFADLGHFGRRPIQRAWLGLVFPSLMLNYLGQGALVLHEPDAAAEPFFRMVPEWGLLPLVLLATCATVVAAQANITGAFSLSRQAVQLGLLPRLEVRHTSEEHSGQIYLPQVNTLIMIGVIILVLAFRSSSALASAYGVAVTGTMLITGMMAFIVLRHVWGWSRLRAAATIVPFLLLELCFLSANLLKTFEGGYVPLALAAVLVLVMGTWVKGTRVLFEKTRKTDVEMGELAAMLERSPPHRVRGTAVFLTSDPSRAPSALLHNLKHNKVLHERNIILTVRSMNVPRVRSEDRLTLEQLGQSFWTVELRFGYMEQPAIPRSLSGLRKFGFKFDIMATSFFLSRRSIRPALRSSMPIWQDKLFIALARSASDATDFFQIPTGRVVEVGTQVTL</sequence>
<evidence type="ECO:0000256" key="13">
    <source>
        <dbReference type="HAMAP-Rule" id="MF_01522"/>
    </source>
</evidence>
<keyword evidence="18" id="KW-1185">Reference proteome</keyword>
<evidence type="ECO:0000256" key="7">
    <source>
        <dbReference type="ARBA" id="ARBA00022692"/>
    </source>
</evidence>
<evidence type="ECO:0000256" key="8">
    <source>
        <dbReference type="ARBA" id="ARBA00022847"/>
    </source>
</evidence>
<evidence type="ECO:0000259" key="15">
    <source>
        <dbReference type="Pfam" id="PF02705"/>
    </source>
</evidence>
<evidence type="ECO:0000256" key="14">
    <source>
        <dbReference type="SAM" id="MobiDB-lite"/>
    </source>
</evidence>
<comment type="subcellular location">
    <subcellularLocation>
        <location evidence="13">Cell membrane</location>
        <topology evidence="13">Multi-pass membrane protein</topology>
    </subcellularLocation>
    <subcellularLocation>
        <location evidence="1">Membrane</location>
        <topology evidence="1">Multi-pass membrane protein</topology>
    </subcellularLocation>
</comment>
<feature type="transmembrane region" description="Helical" evidence="13">
    <location>
        <begin position="509"/>
        <end position="529"/>
    </location>
</feature>
<dbReference type="GO" id="GO:0005886">
    <property type="term" value="C:plasma membrane"/>
    <property type="evidence" value="ECO:0007669"/>
    <property type="project" value="UniProtKB-SubCell"/>
</dbReference>
<keyword evidence="4 13" id="KW-1003">Cell membrane</keyword>
<accession>A0A4R7BZH8</accession>
<dbReference type="HAMAP" id="MF_01522">
    <property type="entry name" value="Kup"/>
    <property type="match status" value="1"/>
</dbReference>
<feature type="transmembrane region" description="Helical" evidence="13">
    <location>
        <begin position="484"/>
        <end position="503"/>
    </location>
</feature>
<comment type="function">
    <text evidence="13">Transport of potassium into the cell. Likely operates as a K(+):H(+) symporter.</text>
</comment>